<reference evidence="13" key="1">
    <citation type="submission" date="2020-08" db="EMBL/GenBank/DDBJ databases">
        <title>Ramlibacter sp. USB13 16S ribosomal RNA gene genome sequencing and assembly.</title>
        <authorList>
            <person name="Kang M."/>
        </authorList>
    </citation>
    <scope>NUCLEOTIDE SEQUENCE</scope>
    <source>
        <strain evidence="13">USB13</strain>
    </source>
</reference>
<dbReference type="Proteomes" id="UP000608513">
    <property type="component" value="Unassembled WGS sequence"/>
</dbReference>
<keyword evidence="10" id="KW-1015">Disulfide bond</keyword>
<evidence type="ECO:0000256" key="2">
    <source>
        <dbReference type="ARBA" id="ARBA00022475"/>
    </source>
</evidence>
<keyword evidence="2" id="KW-1003">Cell membrane</keyword>
<sequence length="280" mass="27842">MKVPDARLSRPRRLAWACAVLVLAITSLSAFIRLSRAGLGCEPWPHCQAQRAALGGEALAASDPPAVVGARVAHRVAASAALLLLVGLLFLAFARQPVLRTQGRLVLALLVVAVLLAGLGRVAGASRAPPVVLGNLLGGFAMVALAARLVQAGGAGPRGVASLRAWTLAVLALVFVQAGLGGLVAAAPTAASCQGSGLCMVHRVGGMLVVAAVLALAIGAWRRRAHAMGATLAVLVLVQAGLGIWQLAGAVPLALGLAHNAGAALLAAGVGLLLPGRGSG</sequence>
<accession>A0A923MXR8</accession>
<gene>
    <name evidence="13" type="ORF">H8N03_22085</name>
</gene>
<evidence type="ECO:0000256" key="10">
    <source>
        <dbReference type="ARBA" id="ARBA00023157"/>
    </source>
</evidence>
<keyword evidence="9 12" id="KW-0472">Membrane</keyword>
<dbReference type="GO" id="GO:0016020">
    <property type="term" value="C:membrane"/>
    <property type="evidence" value="ECO:0007669"/>
    <property type="project" value="UniProtKB-SubCell"/>
</dbReference>
<evidence type="ECO:0000256" key="9">
    <source>
        <dbReference type="ARBA" id="ARBA00023136"/>
    </source>
</evidence>
<dbReference type="AlphaFoldDB" id="A0A923MXR8"/>
<evidence type="ECO:0000256" key="6">
    <source>
        <dbReference type="ARBA" id="ARBA00023002"/>
    </source>
</evidence>
<evidence type="ECO:0000313" key="14">
    <source>
        <dbReference type="Proteomes" id="UP000608513"/>
    </source>
</evidence>
<evidence type="ECO:0000256" key="1">
    <source>
        <dbReference type="ARBA" id="ARBA00004141"/>
    </source>
</evidence>
<name>A0A923MXR8_9BURK</name>
<feature type="transmembrane region" description="Helical" evidence="12">
    <location>
        <begin position="200"/>
        <end position="221"/>
    </location>
</feature>
<keyword evidence="14" id="KW-1185">Reference proteome</keyword>
<evidence type="ECO:0000256" key="4">
    <source>
        <dbReference type="ARBA" id="ARBA00022723"/>
    </source>
</evidence>
<organism evidence="13 14">
    <name type="scientific">Ramlibacter cellulosilyticus</name>
    <dbReference type="NCBI Taxonomy" id="2764187"/>
    <lineage>
        <taxon>Bacteria</taxon>
        <taxon>Pseudomonadati</taxon>
        <taxon>Pseudomonadota</taxon>
        <taxon>Betaproteobacteria</taxon>
        <taxon>Burkholderiales</taxon>
        <taxon>Comamonadaceae</taxon>
        <taxon>Ramlibacter</taxon>
    </lineage>
</organism>
<evidence type="ECO:0000256" key="3">
    <source>
        <dbReference type="ARBA" id="ARBA00022692"/>
    </source>
</evidence>
<comment type="subcellular location">
    <subcellularLocation>
        <location evidence="1">Membrane</location>
        <topology evidence="1">Multi-pass membrane protein</topology>
    </subcellularLocation>
</comment>
<dbReference type="RefSeq" id="WP_187078392.1">
    <property type="nucleotide sequence ID" value="NZ_JACORT010000011.1"/>
</dbReference>
<dbReference type="InterPro" id="IPR050450">
    <property type="entry name" value="COX15/CtaA_HemeA_synthase"/>
</dbReference>
<evidence type="ECO:0000256" key="5">
    <source>
        <dbReference type="ARBA" id="ARBA00022989"/>
    </source>
</evidence>
<dbReference type="PANTHER" id="PTHR35457:SF1">
    <property type="entry name" value="HEME A SYNTHASE"/>
    <property type="match status" value="1"/>
</dbReference>
<keyword evidence="8" id="KW-0350">Heme biosynthesis</keyword>
<comment type="caution">
    <text evidence="13">The sequence shown here is derived from an EMBL/GenBank/DDBJ whole genome shotgun (WGS) entry which is preliminary data.</text>
</comment>
<evidence type="ECO:0000256" key="7">
    <source>
        <dbReference type="ARBA" id="ARBA00023004"/>
    </source>
</evidence>
<keyword evidence="3 12" id="KW-0812">Transmembrane</keyword>
<feature type="transmembrane region" description="Helical" evidence="12">
    <location>
        <begin position="105"/>
        <end position="125"/>
    </location>
</feature>
<dbReference type="Pfam" id="PF02628">
    <property type="entry name" value="COX15-CtaA"/>
    <property type="match status" value="1"/>
</dbReference>
<evidence type="ECO:0000256" key="12">
    <source>
        <dbReference type="SAM" id="Phobius"/>
    </source>
</evidence>
<evidence type="ECO:0000256" key="11">
    <source>
        <dbReference type="ARBA" id="ARBA00023444"/>
    </source>
</evidence>
<protein>
    <submittedName>
        <fullName evidence="13">COX15/CtaA family protein</fullName>
    </submittedName>
</protein>
<keyword evidence="5 12" id="KW-1133">Transmembrane helix</keyword>
<dbReference type="GO" id="GO:0006784">
    <property type="term" value="P:heme A biosynthetic process"/>
    <property type="evidence" value="ECO:0007669"/>
    <property type="project" value="InterPro"/>
</dbReference>
<dbReference type="GO" id="GO:0046872">
    <property type="term" value="F:metal ion binding"/>
    <property type="evidence" value="ECO:0007669"/>
    <property type="project" value="UniProtKB-KW"/>
</dbReference>
<feature type="transmembrane region" description="Helical" evidence="12">
    <location>
        <begin position="228"/>
        <end position="248"/>
    </location>
</feature>
<proteinExistence type="predicted"/>
<comment type="pathway">
    <text evidence="11">Porphyrin-containing compound metabolism.</text>
</comment>
<dbReference type="PANTHER" id="PTHR35457">
    <property type="entry name" value="HEME A SYNTHASE"/>
    <property type="match status" value="1"/>
</dbReference>
<feature type="transmembrane region" description="Helical" evidence="12">
    <location>
        <begin position="163"/>
        <end position="188"/>
    </location>
</feature>
<keyword evidence="6" id="KW-0560">Oxidoreductase</keyword>
<dbReference type="GO" id="GO:0016491">
    <property type="term" value="F:oxidoreductase activity"/>
    <property type="evidence" value="ECO:0007669"/>
    <property type="project" value="UniProtKB-KW"/>
</dbReference>
<feature type="transmembrane region" description="Helical" evidence="12">
    <location>
        <begin position="254"/>
        <end position="274"/>
    </location>
</feature>
<feature type="transmembrane region" description="Helical" evidence="12">
    <location>
        <begin position="131"/>
        <end position="151"/>
    </location>
</feature>
<keyword evidence="7" id="KW-0408">Iron</keyword>
<dbReference type="InterPro" id="IPR003780">
    <property type="entry name" value="COX15/CtaA_fam"/>
</dbReference>
<feature type="transmembrane region" description="Helical" evidence="12">
    <location>
        <begin position="72"/>
        <end position="93"/>
    </location>
</feature>
<evidence type="ECO:0000256" key="8">
    <source>
        <dbReference type="ARBA" id="ARBA00023133"/>
    </source>
</evidence>
<evidence type="ECO:0000313" key="13">
    <source>
        <dbReference type="EMBL" id="MBC5785647.1"/>
    </source>
</evidence>
<dbReference type="EMBL" id="JACORT010000011">
    <property type="protein sequence ID" value="MBC5785647.1"/>
    <property type="molecule type" value="Genomic_DNA"/>
</dbReference>
<keyword evidence="4" id="KW-0479">Metal-binding</keyword>